<feature type="transmembrane region" description="Helical" evidence="6">
    <location>
        <begin position="83"/>
        <end position="104"/>
    </location>
</feature>
<evidence type="ECO:0000256" key="2">
    <source>
        <dbReference type="ARBA" id="ARBA00005587"/>
    </source>
</evidence>
<comment type="caution">
    <text evidence="7">The sequence shown here is derived from an EMBL/GenBank/DDBJ whole genome shotgun (WGS) entry which is preliminary data.</text>
</comment>
<comment type="subcellular location">
    <subcellularLocation>
        <location evidence="1">Membrane</location>
        <topology evidence="1">Multi-pass membrane protein</topology>
    </subcellularLocation>
</comment>
<evidence type="ECO:0000256" key="5">
    <source>
        <dbReference type="ARBA" id="ARBA00023136"/>
    </source>
</evidence>
<feature type="transmembrane region" description="Helical" evidence="6">
    <location>
        <begin position="165"/>
        <end position="188"/>
    </location>
</feature>
<evidence type="ECO:0000256" key="1">
    <source>
        <dbReference type="ARBA" id="ARBA00004141"/>
    </source>
</evidence>
<proteinExistence type="inferred from homology"/>
<dbReference type="Pfam" id="PF01184">
    <property type="entry name" value="Gpr1_Fun34_YaaH"/>
    <property type="match status" value="1"/>
</dbReference>
<protein>
    <submittedName>
        <fullName evidence="7">Acetate uptake transporter</fullName>
    </submittedName>
</protein>
<dbReference type="InterPro" id="IPR047623">
    <property type="entry name" value="SatP"/>
</dbReference>
<accession>A0ABT5XBQ7</accession>
<dbReference type="InterPro" id="IPR047622">
    <property type="entry name" value="GPR1_FUN34_YAAH"/>
</dbReference>
<dbReference type="PANTHER" id="PTHR30178:SF3">
    <property type="entry name" value="SUCCINATE-ACETATE_PROTON SYMPORTER SATP"/>
    <property type="match status" value="1"/>
</dbReference>
<dbReference type="InterPro" id="IPR000791">
    <property type="entry name" value="Gpr1/Fun34/SatP-like"/>
</dbReference>
<reference evidence="7 8" key="1">
    <citation type="submission" date="2023-03" db="EMBL/GenBank/DDBJ databases">
        <title>Whole genome sequencing of Methanotrichaceae archaeon M04Ac.</title>
        <authorList>
            <person name="Khomyakova M.A."/>
            <person name="Merkel A.Y."/>
            <person name="Slobodkin A.I."/>
        </authorList>
    </citation>
    <scope>NUCLEOTIDE SEQUENCE [LARGE SCALE GENOMIC DNA]</scope>
    <source>
        <strain evidence="7 8">M04Ac</strain>
    </source>
</reference>
<evidence type="ECO:0000256" key="3">
    <source>
        <dbReference type="ARBA" id="ARBA00022692"/>
    </source>
</evidence>
<evidence type="ECO:0000313" key="7">
    <source>
        <dbReference type="EMBL" id="MDF0592145.1"/>
    </source>
</evidence>
<dbReference type="PROSITE" id="PS01114">
    <property type="entry name" value="GPR1_FUN34_YAAH"/>
    <property type="match status" value="1"/>
</dbReference>
<keyword evidence="3 6" id="KW-0812">Transmembrane</keyword>
<name>A0ABT5XBQ7_9EURY</name>
<dbReference type="EMBL" id="JARFPL010000002">
    <property type="protein sequence ID" value="MDF0592145.1"/>
    <property type="molecule type" value="Genomic_DNA"/>
</dbReference>
<feature type="transmembrane region" description="Helical" evidence="6">
    <location>
        <begin position="48"/>
        <end position="71"/>
    </location>
</feature>
<dbReference type="RefSeq" id="WP_316967856.1">
    <property type="nucleotide sequence ID" value="NZ_JARFPL010000002.1"/>
</dbReference>
<dbReference type="Proteomes" id="UP001215956">
    <property type="component" value="Unassembled WGS sequence"/>
</dbReference>
<evidence type="ECO:0000256" key="6">
    <source>
        <dbReference type="SAM" id="Phobius"/>
    </source>
</evidence>
<sequence length="208" mass="23018">MATEKGGERAKDIMRLGPVDLKDATSNPAPLGLMGFGMTTVLLNMHNAGWFALGSMILAMGIFYGGIAQIIAGIMEWKKGNTFGTTAFTSYGLFWLTLVFLLLMPQFGWWEGPENNAMIAYFFMWGLFTLYMFIGTLRLNRALQVVFFTLTILFFLLAIRDYTGSATIAMITGYEGIFCGFTAIYAACAQVLNEVYGRTVLPLGPVKR</sequence>
<evidence type="ECO:0000256" key="4">
    <source>
        <dbReference type="ARBA" id="ARBA00022989"/>
    </source>
</evidence>
<organism evidence="7 8">
    <name type="scientific">Candidatus Methanocrinis alkalitolerans</name>
    <dbReference type="NCBI Taxonomy" id="3033395"/>
    <lineage>
        <taxon>Archaea</taxon>
        <taxon>Methanobacteriati</taxon>
        <taxon>Methanobacteriota</taxon>
        <taxon>Stenosarchaea group</taxon>
        <taxon>Methanomicrobia</taxon>
        <taxon>Methanotrichales</taxon>
        <taxon>Methanotrichaceae</taxon>
        <taxon>Methanocrinis</taxon>
    </lineage>
</organism>
<dbReference type="NCBIfam" id="NF038013">
    <property type="entry name" value="AceTr_1"/>
    <property type="match status" value="1"/>
</dbReference>
<feature type="transmembrane region" description="Helical" evidence="6">
    <location>
        <begin position="141"/>
        <end position="159"/>
    </location>
</feature>
<evidence type="ECO:0000313" key="8">
    <source>
        <dbReference type="Proteomes" id="UP001215956"/>
    </source>
</evidence>
<gene>
    <name evidence="7" type="ORF">P0O24_00900</name>
</gene>
<feature type="transmembrane region" description="Helical" evidence="6">
    <location>
        <begin position="116"/>
        <end position="134"/>
    </location>
</feature>
<keyword evidence="4 6" id="KW-1133">Transmembrane helix</keyword>
<dbReference type="PANTHER" id="PTHR30178">
    <property type="entry name" value="INNER MEMBRANE PROTEIN YAAH"/>
    <property type="match status" value="1"/>
</dbReference>
<keyword evidence="8" id="KW-1185">Reference proteome</keyword>
<comment type="similarity">
    <text evidence="2">Belongs to the acetate uptake transporter (AceTr) (TC 2.A.96) family.</text>
</comment>
<keyword evidence="5 6" id="KW-0472">Membrane</keyword>